<evidence type="ECO:0000256" key="1">
    <source>
        <dbReference type="SAM" id="SignalP"/>
    </source>
</evidence>
<reference evidence="2 3" key="1">
    <citation type="journal article" date="2017" name="PLoS Biol.">
        <title>The sea cucumber genome provides insights into morphological evolution and visceral regeneration.</title>
        <authorList>
            <person name="Zhang X."/>
            <person name="Sun L."/>
            <person name="Yuan J."/>
            <person name="Sun Y."/>
            <person name="Gao Y."/>
            <person name="Zhang L."/>
            <person name="Li S."/>
            <person name="Dai H."/>
            <person name="Hamel J.F."/>
            <person name="Liu C."/>
            <person name="Yu Y."/>
            <person name="Liu S."/>
            <person name="Lin W."/>
            <person name="Guo K."/>
            <person name="Jin S."/>
            <person name="Xu P."/>
            <person name="Storey K.B."/>
            <person name="Huan P."/>
            <person name="Zhang T."/>
            <person name="Zhou Y."/>
            <person name="Zhang J."/>
            <person name="Lin C."/>
            <person name="Li X."/>
            <person name="Xing L."/>
            <person name="Huo D."/>
            <person name="Sun M."/>
            <person name="Wang L."/>
            <person name="Mercier A."/>
            <person name="Li F."/>
            <person name="Yang H."/>
            <person name="Xiang J."/>
        </authorList>
    </citation>
    <scope>NUCLEOTIDE SEQUENCE [LARGE SCALE GENOMIC DNA]</scope>
    <source>
        <strain evidence="2">Shaxun</strain>
        <tissue evidence="2">Muscle</tissue>
    </source>
</reference>
<evidence type="ECO:0000313" key="2">
    <source>
        <dbReference type="EMBL" id="PIK49417.1"/>
    </source>
</evidence>
<dbReference type="Proteomes" id="UP000230750">
    <property type="component" value="Unassembled WGS sequence"/>
</dbReference>
<dbReference type="PROSITE" id="PS00018">
    <property type="entry name" value="EF_HAND_1"/>
    <property type="match status" value="1"/>
</dbReference>
<feature type="signal peptide" evidence="1">
    <location>
        <begin position="1"/>
        <end position="20"/>
    </location>
</feature>
<organism evidence="2 3">
    <name type="scientific">Stichopus japonicus</name>
    <name type="common">Sea cucumber</name>
    <dbReference type="NCBI Taxonomy" id="307972"/>
    <lineage>
        <taxon>Eukaryota</taxon>
        <taxon>Metazoa</taxon>
        <taxon>Echinodermata</taxon>
        <taxon>Eleutherozoa</taxon>
        <taxon>Echinozoa</taxon>
        <taxon>Holothuroidea</taxon>
        <taxon>Aspidochirotacea</taxon>
        <taxon>Aspidochirotida</taxon>
        <taxon>Stichopodidae</taxon>
        <taxon>Apostichopus</taxon>
    </lineage>
</organism>
<sequence>MARIIICCLVICLAVLFSEACPGTSSQISYSRPGLSPVQFEISEQGGSDPKSLYFDIETGVLELRDTPSVPERHGRDVDSQKNSIFKSIDMNGNQYIEICEWVKEGGSAKTSLSFSQTMTLMVTRRSLGKNSKL</sequence>
<gene>
    <name evidence="2" type="ORF">BSL78_13717</name>
</gene>
<dbReference type="AlphaFoldDB" id="A0A2G8KN64"/>
<feature type="chain" id="PRO_5013970303" evidence="1">
    <location>
        <begin position="21"/>
        <end position="134"/>
    </location>
</feature>
<dbReference type="InterPro" id="IPR018247">
    <property type="entry name" value="EF_Hand_1_Ca_BS"/>
</dbReference>
<dbReference type="OrthoDB" id="10197476at2759"/>
<name>A0A2G8KN64_STIJA</name>
<evidence type="ECO:0000313" key="3">
    <source>
        <dbReference type="Proteomes" id="UP000230750"/>
    </source>
</evidence>
<keyword evidence="1" id="KW-0732">Signal</keyword>
<comment type="caution">
    <text evidence="2">The sequence shown here is derived from an EMBL/GenBank/DDBJ whole genome shotgun (WGS) entry which is preliminary data.</text>
</comment>
<accession>A0A2G8KN64</accession>
<keyword evidence="3" id="KW-1185">Reference proteome</keyword>
<proteinExistence type="predicted"/>
<protein>
    <submittedName>
        <fullName evidence="2">Uncharacterized protein</fullName>
    </submittedName>
</protein>
<dbReference type="EMBL" id="MRZV01000467">
    <property type="protein sequence ID" value="PIK49417.1"/>
    <property type="molecule type" value="Genomic_DNA"/>
</dbReference>